<dbReference type="AlphaFoldDB" id="A0A3M7QBC9"/>
<accession>A0A3M7QBC9</accession>
<name>A0A3M7QBC9_BRAPC</name>
<reference evidence="1 2" key="1">
    <citation type="journal article" date="2018" name="Sci. Rep.">
        <title>Genomic signatures of local adaptation to the degree of environmental predictability in rotifers.</title>
        <authorList>
            <person name="Franch-Gras L."/>
            <person name="Hahn C."/>
            <person name="Garcia-Roger E.M."/>
            <person name="Carmona M.J."/>
            <person name="Serra M."/>
            <person name="Gomez A."/>
        </authorList>
    </citation>
    <scope>NUCLEOTIDE SEQUENCE [LARGE SCALE GENOMIC DNA]</scope>
    <source>
        <strain evidence="1">HYR1</strain>
    </source>
</reference>
<evidence type="ECO:0000313" key="1">
    <source>
        <dbReference type="EMBL" id="RNA08633.1"/>
    </source>
</evidence>
<proteinExistence type="predicted"/>
<sequence>MKKLKQQLKTNRLRRKKYWIFGIKYPILYECFKIYGSIPGTMILAKKNNKKRNVLGRSHVEIINNLKN</sequence>
<comment type="caution">
    <text evidence="1">The sequence shown here is derived from an EMBL/GenBank/DDBJ whole genome shotgun (WGS) entry which is preliminary data.</text>
</comment>
<gene>
    <name evidence="1" type="ORF">BpHYR1_046900</name>
</gene>
<evidence type="ECO:0000313" key="2">
    <source>
        <dbReference type="Proteomes" id="UP000276133"/>
    </source>
</evidence>
<dbReference type="Proteomes" id="UP000276133">
    <property type="component" value="Unassembled WGS sequence"/>
</dbReference>
<protein>
    <submittedName>
        <fullName evidence="1">Uncharacterized protein</fullName>
    </submittedName>
</protein>
<keyword evidence="2" id="KW-1185">Reference proteome</keyword>
<organism evidence="1 2">
    <name type="scientific">Brachionus plicatilis</name>
    <name type="common">Marine rotifer</name>
    <name type="synonym">Brachionus muelleri</name>
    <dbReference type="NCBI Taxonomy" id="10195"/>
    <lineage>
        <taxon>Eukaryota</taxon>
        <taxon>Metazoa</taxon>
        <taxon>Spiralia</taxon>
        <taxon>Gnathifera</taxon>
        <taxon>Rotifera</taxon>
        <taxon>Eurotatoria</taxon>
        <taxon>Monogononta</taxon>
        <taxon>Pseudotrocha</taxon>
        <taxon>Ploima</taxon>
        <taxon>Brachionidae</taxon>
        <taxon>Brachionus</taxon>
    </lineage>
</organism>
<dbReference type="EMBL" id="REGN01006680">
    <property type="protein sequence ID" value="RNA08633.1"/>
    <property type="molecule type" value="Genomic_DNA"/>
</dbReference>